<keyword evidence="1" id="KW-0472">Membrane</keyword>
<feature type="transmembrane region" description="Helical" evidence="1">
    <location>
        <begin position="147"/>
        <end position="172"/>
    </location>
</feature>
<dbReference type="Pfam" id="PF15860">
    <property type="entry name" value="DUF4728"/>
    <property type="match status" value="1"/>
</dbReference>
<evidence type="ECO:0000313" key="2">
    <source>
        <dbReference type="EMBL" id="KAK7871386.1"/>
    </source>
</evidence>
<keyword evidence="1" id="KW-1133">Transmembrane helix</keyword>
<keyword evidence="3" id="KW-1185">Reference proteome</keyword>
<dbReference type="InterPro" id="IPR031720">
    <property type="entry name" value="DUF4728"/>
</dbReference>
<proteinExistence type="predicted"/>
<organism evidence="2 3">
    <name type="scientific">Gryllus longicercus</name>
    <dbReference type="NCBI Taxonomy" id="2509291"/>
    <lineage>
        <taxon>Eukaryota</taxon>
        <taxon>Metazoa</taxon>
        <taxon>Ecdysozoa</taxon>
        <taxon>Arthropoda</taxon>
        <taxon>Hexapoda</taxon>
        <taxon>Insecta</taxon>
        <taxon>Pterygota</taxon>
        <taxon>Neoptera</taxon>
        <taxon>Polyneoptera</taxon>
        <taxon>Orthoptera</taxon>
        <taxon>Ensifera</taxon>
        <taxon>Gryllidea</taxon>
        <taxon>Grylloidea</taxon>
        <taxon>Gryllidae</taxon>
        <taxon>Gryllinae</taxon>
        <taxon>Gryllus</taxon>
    </lineage>
</organism>
<evidence type="ECO:0000313" key="3">
    <source>
        <dbReference type="Proteomes" id="UP001378592"/>
    </source>
</evidence>
<dbReference type="PANTHER" id="PTHR36694:SF11">
    <property type="entry name" value="LP21121P-RELATED"/>
    <property type="match status" value="1"/>
</dbReference>
<protein>
    <submittedName>
        <fullName evidence="2">Uncharacterized protein</fullName>
    </submittedName>
</protein>
<name>A0AAN9VWU3_9ORTH</name>
<sequence length="188" mass="20546">MVVHFKSCCCGCSLKTGTVIIGIFSGFGAFCGIIISILMVYVGTGELQKEFLKELEKQKNITLDQAEYEEAVQYLEATTGKKTLSVLYISLAIFNGIQLIFDTMMVFGASAERPRMIKPWIVFAIMSLTVQSTLTVGNIIFHFINGAVIAGVVGLVILTAGIALGVYFILVVNSFHTELLSNNFQNKI</sequence>
<comment type="caution">
    <text evidence="2">The sequence shown here is derived from an EMBL/GenBank/DDBJ whole genome shotgun (WGS) entry which is preliminary data.</text>
</comment>
<feature type="transmembrane region" description="Helical" evidence="1">
    <location>
        <begin position="120"/>
        <end position="141"/>
    </location>
</feature>
<gene>
    <name evidence="2" type="ORF">R5R35_006090</name>
</gene>
<accession>A0AAN9VWU3</accession>
<reference evidence="2 3" key="1">
    <citation type="submission" date="2024-03" db="EMBL/GenBank/DDBJ databases">
        <title>The genome assembly and annotation of the cricket Gryllus longicercus Weissman &amp; Gray.</title>
        <authorList>
            <person name="Szrajer S."/>
            <person name="Gray D."/>
            <person name="Ylla G."/>
        </authorList>
    </citation>
    <scope>NUCLEOTIDE SEQUENCE [LARGE SCALE GENOMIC DNA]</scope>
    <source>
        <strain evidence="2">DAG 2021-001</strain>
        <tissue evidence="2">Whole body minus gut</tissue>
    </source>
</reference>
<dbReference type="EMBL" id="JAZDUA010000040">
    <property type="protein sequence ID" value="KAK7871386.1"/>
    <property type="molecule type" value="Genomic_DNA"/>
</dbReference>
<feature type="transmembrane region" description="Helical" evidence="1">
    <location>
        <begin position="86"/>
        <end position="108"/>
    </location>
</feature>
<dbReference type="Proteomes" id="UP001378592">
    <property type="component" value="Unassembled WGS sequence"/>
</dbReference>
<keyword evidence="1" id="KW-0812">Transmembrane</keyword>
<dbReference type="PANTHER" id="PTHR36694">
    <property type="entry name" value="PASIFLORA 1, ISOFORM A-RELATED"/>
    <property type="match status" value="1"/>
</dbReference>
<evidence type="ECO:0000256" key="1">
    <source>
        <dbReference type="SAM" id="Phobius"/>
    </source>
</evidence>
<dbReference type="AlphaFoldDB" id="A0AAN9VWU3"/>
<feature type="transmembrane region" description="Helical" evidence="1">
    <location>
        <begin position="20"/>
        <end position="42"/>
    </location>
</feature>